<dbReference type="GeneID" id="80544252"/>
<dbReference type="InterPro" id="IPR010594">
    <property type="entry name" value="AcMNPV_Ac75"/>
</dbReference>
<dbReference type="Proteomes" id="UP001157381">
    <property type="component" value="Segment"/>
</dbReference>
<evidence type="ECO:0008006" key="3">
    <source>
        <dbReference type="Google" id="ProtNLM"/>
    </source>
</evidence>
<dbReference type="Pfam" id="PF06648">
    <property type="entry name" value="AcMNPV_Ac75"/>
    <property type="match status" value="1"/>
</dbReference>
<organism evidence="1 2">
    <name type="scientific">Olene mendosa nucleopolyhedrovirus</name>
    <dbReference type="NCBI Taxonomy" id="2933796"/>
    <lineage>
        <taxon>Viruses</taxon>
        <taxon>Viruses incertae sedis</taxon>
        <taxon>Naldaviricetes</taxon>
        <taxon>Lefavirales</taxon>
        <taxon>Baculoviridae</taxon>
        <taxon>Alphabaculovirus</taxon>
        <taxon>Alphabaculovirus olmendosae</taxon>
    </lineage>
</organism>
<keyword evidence="2" id="KW-1185">Reference proteome</keyword>
<accession>A0AAX3AVB0</accession>
<dbReference type="EMBL" id="MZ766431">
    <property type="protein sequence ID" value="UOQ18857.1"/>
    <property type="molecule type" value="Genomic_DNA"/>
</dbReference>
<evidence type="ECO:0000313" key="2">
    <source>
        <dbReference type="Proteomes" id="UP001157381"/>
    </source>
</evidence>
<proteinExistence type="predicted"/>
<name>A0AAX3AVB0_9ABAC</name>
<reference evidence="1 2" key="1">
    <citation type="journal article" date="2022" name="Virus Genes">
        <title>The complete genome sequence of an alphabaculovirus from the brown tussock moth, Olene mendosa Hubner, expands our knowledge of lymantriine baculovirus diversity and evolution.</title>
        <authorList>
            <person name="Harrison R.L."/>
            <person name="Rowley D.L."/>
        </authorList>
    </citation>
    <scope>NUCLEOTIDE SEQUENCE [LARGE SCALE GENOMIC DNA]</scope>
    <source>
        <strain evidence="1">435</strain>
    </source>
</reference>
<evidence type="ECO:0000313" key="1">
    <source>
        <dbReference type="EMBL" id="UOQ18857.1"/>
    </source>
</evidence>
<dbReference type="RefSeq" id="YP_010805358.1">
    <property type="nucleotide sequence ID" value="NC_077147.1"/>
</dbReference>
<sequence>MDFFATFFNHVMASMPVVTKVAYVSMHIKKYLRELERDDKFRDKLMRVLKLFIDKKITLDNMCTILDAADGVTLTPAQIQYFCDHVYYNGHVMQLLQRYIDEHHINDEDVNYLSEFLVHEINNAIICG</sequence>
<dbReference type="KEGG" id="vg:80544252"/>
<protein>
    <recommendedName>
        <fullName evidence="3">Ac75</fullName>
    </recommendedName>
</protein>